<keyword evidence="4" id="KW-1185">Reference proteome</keyword>
<reference evidence="3 4" key="1">
    <citation type="submission" date="2018-07" db="EMBL/GenBank/DDBJ databases">
        <title>Genomic Encyclopedia of Type Strains, Phase IV (KMG-IV): sequencing the most valuable type-strain genomes for metagenomic binning, comparative biology and taxonomic classification.</title>
        <authorList>
            <person name="Goeker M."/>
        </authorList>
    </citation>
    <scope>NUCLEOTIDE SEQUENCE [LARGE SCALE GENOMIC DNA]</scope>
    <source>
        <strain evidence="3 4">DSM 101478</strain>
    </source>
</reference>
<evidence type="ECO:0000313" key="3">
    <source>
        <dbReference type="EMBL" id="RDK86987.1"/>
    </source>
</evidence>
<dbReference type="SMART" id="SM00327">
    <property type="entry name" value="VWA"/>
    <property type="match status" value="1"/>
</dbReference>
<dbReference type="SUPFAM" id="SSF53300">
    <property type="entry name" value="vWA-like"/>
    <property type="match status" value="1"/>
</dbReference>
<evidence type="ECO:0000313" key="4">
    <source>
        <dbReference type="Proteomes" id="UP000255317"/>
    </source>
</evidence>
<feature type="domain" description="VWFA" evidence="2">
    <location>
        <begin position="30"/>
        <end position="208"/>
    </location>
</feature>
<dbReference type="InterPro" id="IPR002035">
    <property type="entry name" value="VWF_A"/>
</dbReference>
<dbReference type="AlphaFoldDB" id="A0A370QF40"/>
<sequence length="469" mass="50748">MKNLLITLCLCVVAKTLFAQSRQAPEVPSPIIFVYDASGSMWGQMEGKTKMEIASSVLSTSINNFAENQQIGLVAYGHRKKGDCRDVETLLPLTNTSKVKVSSAVKAIKPLGKTPLAHSAEKVIGQLRTRKEKATIVLITDGIESCDGDICKVVSAAKKEGIDFKLHIVGFGLKEGETSQLKCAAKAGDGNYYDAADAGGLSDAMTDVAVQTVDKPAGNLGVFVLKDGKPLDADVQAYLSGTKNKADAGRTYKDTTYLYLPQATYDLEVKQHGFNSISPIVIKGVKTLNEEVTYKTVSLDGAKLNVSVFNNGTLWDSQVRIATPDGKLVAGSRTYGKPKELQIDAGTYNVTVIARDIHGLEKEYVIENVAVGNGEVTEVSHNFKTGTAILGATYQEQPFDAHIDIKEVSTGKSVYAFRTRKRNLELLLNPGTYEVSFWEPNAYNKTAKGVTFTIEVKEGKTLTKTAEVK</sequence>
<name>A0A370QF40_9FLAO</name>
<comment type="caution">
    <text evidence="3">The sequence shown here is derived from an EMBL/GenBank/DDBJ whole genome shotgun (WGS) entry which is preliminary data.</text>
</comment>
<protein>
    <submittedName>
        <fullName evidence="3">Ca-activated chloride channel family protein</fullName>
    </submittedName>
</protein>
<proteinExistence type="predicted"/>
<dbReference type="Proteomes" id="UP000255317">
    <property type="component" value="Unassembled WGS sequence"/>
</dbReference>
<dbReference type="Gene3D" id="3.40.50.410">
    <property type="entry name" value="von Willebrand factor, type A domain"/>
    <property type="match status" value="1"/>
</dbReference>
<dbReference type="EMBL" id="QRAO01000002">
    <property type="protein sequence ID" value="RDK86987.1"/>
    <property type="molecule type" value="Genomic_DNA"/>
</dbReference>
<feature type="signal peptide" evidence="1">
    <location>
        <begin position="1"/>
        <end position="19"/>
    </location>
</feature>
<organism evidence="3 4">
    <name type="scientific">Marinirhabdus gelatinilytica</name>
    <dbReference type="NCBI Taxonomy" id="1703343"/>
    <lineage>
        <taxon>Bacteria</taxon>
        <taxon>Pseudomonadati</taxon>
        <taxon>Bacteroidota</taxon>
        <taxon>Flavobacteriia</taxon>
        <taxon>Flavobacteriales</taxon>
        <taxon>Flavobacteriaceae</taxon>
    </lineage>
</organism>
<feature type="chain" id="PRO_5017083908" evidence="1">
    <location>
        <begin position="20"/>
        <end position="469"/>
    </location>
</feature>
<gene>
    <name evidence="3" type="ORF">C8D94_102165</name>
</gene>
<dbReference type="OrthoDB" id="5348860at2"/>
<accession>A0A370QF40</accession>
<dbReference type="Pfam" id="PF00092">
    <property type="entry name" value="VWA"/>
    <property type="match status" value="1"/>
</dbReference>
<evidence type="ECO:0000259" key="2">
    <source>
        <dbReference type="PROSITE" id="PS50234"/>
    </source>
</evidence>
<dbReference type="InterPro" id="IPR036465">
    <property type="entry name" value="vWFA_dom_sf"/>
</dbReference>
<dbReference type="PROSITE" id="PS50234">
    <property type="entry name" value="VWFA"/>
    <property type="match status" value="1"/>
</dbReference>
<dbReference type="RefSeq" id="WP_115123203.1">
    <property type="nucleotide sequence ID" value="NZ_QRAO01000002.1"/>
</dbReference>
<evidence type="ECO:0000256" key="1">
    <source>
        <dbReference type="SAM" id="SignalP"/>
    </source>
</evidence>
<keyword evidence="1" id="KW-0732">Signal</keyword>